<evidence type="ECO:0000313" key="1">
    <source>
        <dbReference type="EMBL" id="SVD23396.1"/>
    </source>
</evidence>
<reference evidence="1" key="1">
    <citation type="submission" date="2018-05" db="EMBL/GenBank/DDBJ databases">
        <authorList>
            <person name="Lanie J.A."/>
            <person name="Ng W.-L."/>
            <person name="Kazmierczak K.M."/>
            <person name="Andrzejewski T.M."/>
            <person name="Davidsen T.M."/>
            <person name="Wayne K.J."/>
            <person name="Tettelin H."/>
            <person name="Glass J.I."/>
            <person name="Rusch D."/>
            <person name="Podicherti R."/>
            <person name="Tsui H.-C.T."/>
            <person name="Winkler M.E."/>
        </authorList>
    </citation>
    <scope>NUCLEOTIDE SEQUENCE</scope>
</reference>
<sequence>MSHLPRFLVSLPALTGLVFLFWNSPEEAPAYDNDPPRAIMLTPVAPEIQAADSLASQGAYL</sequence>
<dbReference type="EMBL" id="UINC01137821">
    <property type="protein sequence ID" value="SVD23396.1"/>
    <property type="molecule type" value="Genomic_DNA"/>
</dbReference>
<accession>A0A382TMU9</accession>
<feature type="non-terminal residue" evidence="1">
    <location>
        <position position="61"/>
    </location>
</feature>
<dbReference type="AlphaFoldDB" id="A0A382TMU9"/>
<name>A0A382TMU9_9ZZZZ</name>
<organism evidence="1">
    <name type="scientific">marine metagenome</name>
    <dbReference type="NCBI Taxonomy" id="408172"/>
    <lineage>
        <taxon>unclassified sequences</taxon>
        <taxon>metagenomes</taxon>
        <taxon>ecological metagenomes</taxon>
    </lineage>
</organism>
<gene>
    <name evidence="1" type="ORF">METZ01_LOCUS376250</name>
</gene>
<proteinExistence type="predicted"/>
<protein>
    <submittedName>
        <fullName evidence="1">Uncharacterized protein</fullName>
    </submittedName>
</protein>